<accession>D6D352</accession>
<evidence type="ECO:0000256" key="1">
    <source>
        <dbReference type="SAM" id="SignalP"/>
    </source>
</evidence>
<dbReference type="PANTHER" id="PTHR41339:SF1">
    <property type="entry name" value="SECRETED PROTEIN"/>
    <property type="match status" value="1"/>
</dbReference>
<reference evidence="2 3" key="2">
    <citation type="submission" date="2010-03" db="EMBL/GenBank/DDBJ databases">
        <authorList>
            <person name="Pajon A."/>
        </authorList>
    </citation>
    <scope>NUCLEOTIDE SEQUENCE [LARGE SCALE GENOMIC DNA]</scope>
    <source>
        <strain evidence="2 3">XB1A</strain>
    </source>
</reference>
<dbReference type="PROSITE" id="PS51257">
    <property type="entry name" value="PROKAR_LIPOPROTEIN"/>
    <property type="match status" value="1"/>
</dbReference>
<dbReference type="PANTHER" id="PTHR41339">
    <property type="entry name" value="LIPL48"/>
    <property type="match status" value="1"/>
</dbReference>
<keyword evidence="1" id="KW-0732">Signal</keyword>
<dbReference type="HOGENOM" id="CLU_034925_2_1_10"/>
<dbReference type="Proteomes" id="UP000008795">
    <property type="component" value="Chromosome"/>
</dbReference>
<dbReference type="GeneID" id="60925969"/>
<feature type="signal peptide" evidence="1">
    <location>
        <begin position="1"/>
        <end position="23"/>
    </location>
</feature>
<evidence type="ECO:0000313" key="2">
    <source>
        <dbReference type="EMBL" id="CBK68854.1"/>
    </source>
</evidence>
<organism evidence="2 3">
    <name type="scientific">Bacteroides xylanisolvens XB1A</name>
    <dbReference type="NCBI Taxonomy" id="657309"/>
    <lineage>
        <taxon>Bacteria</taxon>
        <taxon>Pseudomonadati</taxon>
        <taxon>Bacteroidota</taxon>
        <taxon>Bacteroidia</taxon>
        <taxon>Bacteroidales</taxon>
        <taxon>Bacteroidaceae</taxon>
        <taxon>Bacteroides</taxon>
    </lineage>
</organism>
<evidence type="ECO:0000313" key="3">
    <source>
        <dbReference type="Proteomes" id="UP000008795"/>
    </source>
</evidence>
<evidence type="ECO:0008006" key="4">
    <source>
        <dbReference type="Google" id="ProtNLM"/>
    </source>
</evidence>
<dbReference type="PATRIC" id="fig|657309.4.peg.2872"/>
<dbReference type="eggNOG" id="COG5492">
    <property type="taxonomic scope" value="Bacteria"/>
</dbReference>
<dbReference type="KEGG" id="bxy:BXY_39130"/>
<dbReference type="EMBL" id="FP929033">
    <property type="protein sequence ID" value="CBK68854.1"/>
    <property type="molecule type" value="Genomic_DNA"/>
</dbReference>
<feature type="chain" id="PRO_5003082488" description="Lipoprotein" evidence="1">
    <location>
        <begin position="24"/>
        <end position="437"/>
    </location>
</feature>
<sequence>MKNFRFKNVLGVTSLAVASVAVVSCSQNEEIAPIDGGTRAAAAIVKVSGVINTNTTWSASNEYHLDGKVYVSGGATLTIQAGTKIVGLYNDVPAQASALVITRNGKINAVGTASAPIVMTAEDAHQYPGGWGGFVVLGNAPINQTNNPVIEGINSAPAGVDITYGGSNANDNSGTIQYVRVEYAGANVSQDNELNSFTFGGVGAGTTFDHCQAYYGEDDAFEFFGGTINAKYLVSTSTHDDAFDFDFGYTGKLQFLVATVDANSTYYTKDPNGIECDNDGSSSSLTPFTHPTISNLTIVGTVNGKVAQSAMGDGKSMKSCANFRRNCQFTLVNSILYGYPTGILCETTNSYVFKNNVVNGVSTTFSGITADATNTAAASAEAIGLTSPWGGYTGLMPNASPANAGADFSELDSWFTTTSYRGAVGGRSNWLTQAWVK</sequence>
<reference evidence="2 3" key="1">
    <citation type="submission" date="2010-03" db="EMBL/GenBank/DDBJ databases">
        <title>The genome sequence of Bacteriodes xylanisolvens XB1A.</title>
        <authorList>
            <consortium name="metaHIT consortium -- http://www.metahit.eu/"/>
            <person name="Pajon A."/>
            <person name="Turner K."/>
            <person name="Parkhill J."/>
            <person name="Bernalier A."/>
        </authorList>
    </citation>
    <scope>NUCLEOTIDE SEQUENCE [LARGE SCALE GENOMIC DNA]</scope>
    <source>
        <strain evidence="2 3">XB1A</strain>
    </source>
</reference>
<proteinExistence type="predicted"/>
<dbReference type="AlphaFoldDB" id="D6D352"/>
<name>D6D352_9BACE</name>
<gene>
    <name evidence="2" type="ORF">BXY_39130</name>
</gene>
<dbReference type="RefSeq" id="WP_009039995.1">
    <property type="nucleotide sequence ID" value="NC_021017.1"/>
</dbReference>
<protein>
    <recommendedName>
        <fullName evidence="4">Lipoprotein</fullName>
    </recommendedName>
</protein>